<dbReference type="Gene3D" id="1.10.2000.10">
    <property type="entry name" value="Frizzled cysteine-rich domain"/>
    <property type="match status" value="1"/>
</dbReference>
<sequence length="495" mass="55563">MKDLQSLDLFDVNGMMYDQRLSLLGQTSILQDWTPIRATIGLNDSLTYTFDVNYTSPGLAHSFEVMVFISAAICEMPDSLEFSSQKNGLSLYYTFESNVANLSAMNRISFVNGYAEGLASSDGAENHRVLYVTIKPDDCESCTLNDTWIYELGLSQSDLVFQYDNNPIISVADTDFDSAAFSAENLTFRNDSTYTVYLYNRSQYTSLSRLNQSWCAIANADEYVKQYPLESSAVVSEKKFFSVTDLQKSTNYTGVLLQTFNTVNYGGSVYKLFNFSTMGSNACKVIYGLDFCDEVAYAAPASRNLTNGQQTVQELASIYDNYTKELYQQFDYALQQIPCDAHLDSRYSPIRTCENCRYSYKQWLCSVTIPRCSSEEQEGYKRYNSSEGRNSFIADTIDPPLSYYEILPCISMCNAIVRDCPSDFGFACPIRDDFLGVSYGVNSDDASNLTCNYVGNNDMDSDNLEEQVSTGGAALISPSFSIRMMYIAAILFYLI</sequence>
<protein>
    <recommendedName>
        <fullName evidence="3">Stretch-activated cation channel MID1</fullName>
    </recommendedName>
</protein>
<proteinExistence type="predicted"/>
<dbReference type="InterPro" id="IPR024338">
    <property type="entry name" value="MID1/Yam8"/>
</dbReference>
<evidence type="ECO:0000313" key="2">
    <source>
        <dbReference type="Proteomes" id="UP000663131"/>
    </source>
</evidence>
<dbReference type="EMBL" id="CP063136">
    <property type="protein sequence ID" value="QOU21426.1"/>
    <property type="molecule type" value="Genomic_DNA"/>
</dbReference>
<dbReference type="Pfam" id="PF12929">
    <property type="entry name" value="Mid1"/>
    <property type="match status" value="1"/>
</dbReference>
<dbReference type="KEGG" id="bbrx:BRETT_001149"/>
<dbReference type="GO" id="GO:0098703">
    <property type="term" value="P:calcium ion import across plasma membrane"/>
    <property type="evidence" value="ECO:0007669"/>
    <property type="project" value="InterPro"/>
</dbReference>
<dbReference type="OrthoDB" id="5405745at2759"/>
<dbReference type="PANTHER" id="PTHR39142">
    <property type="entry name" value="MID1P"/>
    <property type="match status" value="1"/>
</dbReference>
<dbReference type="GO" id="GO:0005262">
    <property type="term" value="F:calcium channel activity"/>
    <property type="evidence" value="ECO:0007669"/>
    <property type="project" value="InterPro"/>
</dbReference>
<dbReference type="PANTHER" id="PTHR39142:SF1">
    <property type="entry name" value="AEL197CP"/>
    <property type="match status" value="1"/>
</dbReference>
<evidence type="ECO:0008006" key="3">
    <source>
        <dbReference type="Google" id="ProtNLM"/>
    </source>
</evidence>
<dbReference type="AlphaFoldDB" id="A0A871R834"/>
<reference evidence="1" key="1">
    <citation type="submission" date="2020-10" db="EMBL/GenBank/DDBJ databases">
        <authorList>
            <person name="Palmer J.M."/>
        </authorList>
    </citation>
    <scope>NUCLEOTIDE SEQUENCE</scope>
    <source>
        <strain evidence="1">UCD 2041</strain>
    </source>
</reference>
<reference evidence="1" key="2">
    <citation type="journal article" name="BMC Genomics">
        <title>New genome assemblies reveal patterns of domestication and adaptation across Brettanomyces (Dekkera) species.</title>
        <authorList>
            <person name="Roach M.J."/>
            <person name="Borneman A.R."/>
        </authorList>
    </citation>
    <scope>NUCLEOTIDE SEQUENCE</scope>
    <source>
        <strain evidence="1">UCD 2041</strain>
    </source>
</reference>
<accession>A0A871R834</accession>
<organism evidence="1 2">
    <name type="scientific">Dekkera bruxellensis</name>
    <name type="common">Brettanomyces custersii</name>
    <dbReference type="NCBI Taxonomy" id="5007"/>
    <lineage>
        <taxon>Eukaryota</taxon>
        <taxon>Fungi</taxon>
        <taxon>Dikarya</taxon>
        <taxon>Ascomycota</taxon>
        <taxon>Saccharomycotina</taxon>
        <taxon>Pichiomycetes</taxon>
        <taxon>Pichiales</taxon>
        <taxon>Pichiaceae</taxon>
        <taxon>Brettanomyces</taxon>
    </lineage>
</organism>
<dbReference type="RefSeq" id="XP_041137919.1">
    <property type="nucleotide sequence ID" value="XM_041279705.1"/>
</dbReference>
<evidence type="ECO:0000313" key="1">
    <source>
        <dbReference type="EMBL" id="QOU21426.1"/>
    </source>
</evidence>
<name>A0A871R834_DEKBR</name>
<dbReference type="GeneID" id="64573074"/>
<dbReference type="InterPro" id="IPR036790">
    <property type="entry name" value="Frizzled_dom_sf"/>
</dbReference>
<dbReference type="Proteomes" id="UP000663131">
    <property type="component" value="Chromosome 8"/>
</dbReference>
<gene>
    <name evidence="1" type="ORF">BRETT_001149</name>
</gene>